<dbReference type="EMBL" id="KV417569">
    <property type="protein sequence ID" value="KZP18791.1"/>
    <property type="molecule type" value="Genomic_DNA"/>
</dbReference>
<dbReference type="OrthoDB" id="3053346at2759"/>
<feature type="region of interest" description="Disordered" evidence="3">
    <location>
        <begin position="197"/>
        <end position="237"/>
    </location>
</feature>
<evidence type="ECO:0000256" key="1">
    <source>
        <dbReference type="ARBA" id="ARBA00022478"/>
    </source>
</evidence>
<sequence length="487" mass="54144">MSFSTHGGSAEDTGKRKYPFPQFNTYVTIKLDPVQSVEVLEDEEATAAALNVVSKVYVGYVANDGYWDDLGDDDDEEEDYRPFEFQLLRSGLPSSSPDEHIDKYMCMPVLPNTDHPTRQPVRPSKPLPDVWKNCYLASFEAAILRIPISRANDDLAVTMPYDAGFAHGCAVLTDRKRQKELSDAHYTSNLVPMADFPLGAPGSSGEDNGHADATPSHSVSSPTRAPSIASVPLERESRPVPPPIAILSYDIDSVSTLADPQDLLAEIKFMTKLNLYFSLYEEARTRTLARLAHAIAEAKKLDDATFGRPSTLDPAPQTAVDAPLREEPIEPPSAFVATCRRWKAQLQPYAWRSSNSRVKRTRAIALRPSASSQGEQINLKRHLAKDRKLPQLQWRQDAHPSLFAVPPEQALGADINKMYANRVYHDVGLCIGIFDIVEAVEGKGQILSVEKKASHEEFRFPSLRIHFASFQGLSQPTRHLDIIQARQ</sequence>
<feature type="compositionally biased region" description="Polar residues" evidence="3">
    <location>
        <begin position="215"/>
        <end position="224"/>
    </location>
</feature>
<dbReference type="Proteomes" id="UP000076532">
    <property type="component" value="Unassembled WGS sequence"/>
</dbReference>
<dbReference type="Gene3D" id="3.30.1490.120">
    <property type="entry name" value="RNA polymerase Rpb7-like, N-terminal domain"/>
    <property type="match status" value="1"/>
</dbReference>
<evidence type="ECO:0000313" key="4">
    <source>
        <dbReference type="EMBL" id="KZP18791.1"/>
    </source>
</evidence>
<evidence type="ECO:0000256" key="3">
    <source>
        <dbReference type="SAM" id="MobiDB-lite"/>
    </source>
</evidence>
<dbReference type="AlphaFoldDB" id="A0A166HF12"/>
<gene>
    <name evidence="4" type="ORF">FIBSPDRAFT_933206</name>
</gene>
<dbReference type="InterPro" id="IPR036898">
    <property type="entry name" value="RNA_pol_Rpb7-like_N_sf"/>
</dbReference>
<keyword evidence="5" id="KW-1185">Reference proteome</keyword>
<dbReference type="SUPFAM" id="SSF88798">
    <property type="entry name" value="N-terminal, heterodimerisation domain of RBP7 (RpoE)"/>
    <property type="match status" value="1"/>
</dbReference>
<keyword evidence="2" id="KW-0804">Transcription</keyword>
<evidence type="ECO:0000313" key="5">
    <source>
        <dbReference type="Proteomes" id="UP000076532"/>
    </source>
</evidence>
<reference evidence="4 5" key="1">
    <citation type="journal article" date="2016" name="Mol. Biol. Evol.">
        <title>Comparative Genomics of Early-Diverging Mushroom-Forming Fungi Provides Insights into the Origins of Lignocellulose Decay Capabilities.</title>
        <authorList>
            <person name="Nagy L.G."/>
            <person name="Riley R."/>
            <person name="Tritt A."/>
            <person name="Adam C."/>
            <person name="Daum C."/>
            <person name="Floudas D."/>
            <person name="Sun H."/>
            <person name="Yadav J.S."/>
            <person name="Pangilinan J."/>
            <person name="Larsson K.H."/>
            <person name="Matsuura K."/>
            <person name="Barry K."/>
            <person name="Labutti K."/>
            <person name="Kuo R."/>
            <person name="Ohm R.A."/>
            <person name="Bhattacharya S.S."/>
            <person name="Shirouzu T."/>
            <person name="Yoshinaga Y."/>
            <person name="Martin F.M."/>
            <person name="Grigoriev I.V."/>
            <person name="Hibbett D.S."/>
        </authorList>
    </citation>
    <scope>NUCLEOTIDE SEQUENCE [LARGE SCALE GENOMIC DNA]</scope>
    <source>
        <strain evidence="4 5">CBS 109695</strain>
    </source>
</reference>
<organism evidence="4 5">
    <name type="scientific">Athelia psychrophila</name>
    <dbReference type="NCBI Taxonomy" id="1759441"/>
    <lineage>
        <taxon>Eukaryota</taxon>
        <taxon>Fungi</taxon>
        <taxon>Dikarya</taxon>
        <taxon>Basidiomycota</taxon>
        <taxon>Agaricomycotina</taxon>
        <taxon>Agaricomycetes</taxon>
        <taxon>Agaricomycetidae</taxon>
        <taxon>Atheliales</taxon>
        <taxon>Atheliaceae</taxon>
        <taxon>Athelia</taxon>
    </lineage>
</organism>
<keyword evidence="1" id="KW-0240">DNA-directed RNA polymerase</keyword>
<accession>A0A166HF12</accession>
<evidence type="ECO:0000256" key="2">
    <source>
        <dbReference type="ARBA" id="ARBA00023163"/>
    </source>
</evidence>
<protein>
    <submittedName>
        <fullName evidence="4">Uncharacterized protein</fullName>
    </submittedName>
</protein>
<dbReference type="GO" id="GO:0000428">
    <property type="term" value="C:DNA-directed RNA polymerase complex"/>
    <property type="evidence" value="ECO:0007669"/>
    <property type="project" value="UniProtKB-KW"/>
</dbReference>
<name>A0A166HF12_9AGAM</name>
<proteinExistence type="predicted"/>